<dbReference type="GO" id="GO:0005886">
    <property type="term" value="C:plasma membrane"/>
    <property type="evidence" value="ECO:0007669"/>
    <property type="project" value="UniProtKB-SubCell"/>
</dbReference>
<reference evidence="12" key="2">
    <citation type="submission" date="2018-06" db="EMBL/GenBank/DDBJ databases">
        <authorList>
            <consortium name="Pathogen Informatics"/>
            <person name="Doyle S."/>
        </authorList>
    </citation>
    <scope>NUCLEOTIDE SEQUENCE [LARGE SCALE GENOMIC DNA]</scope>
    <source>
        <strain evidence="12">NCTC12218</strain>
    </source>
</reference>
<dbReference type="GeneID" id="93789328"/>
<evidence type="ECO:0000256" key="8">
    <source>
        <dbReference type="RuleBase" id="RU003942"/>
    </source>
</evidence>
<dbReference type="Proteomes" id="UP000572988">
    <property type="component" value="Unassembled WGS sequence"/>
</dbReference>
<keyword evidence="4 8" id="KW-0812">Transmembrane</keyword>
<evidence type="ECO:0000313" key="13">
    <source>
        <dbReference type="Proteomes" id="UP000264146"/>
    </source>
</evidence>
<evidence type="ECO:0000256" key="9">
    <source>
        <dbReference type="SAM" id="Phobius"/>
    </source>
</evidence>
<feature type="transmembrane region" description="Helical" evidence="9">
    <location>
        <begin position="81"/>
        <end position="100"/>
    </location>
</feature>
<feature type="transmembrane region" description="Helical" evidence="9">
    <location>
        <begin position="56"/>
        <end position="75"/>
    </location>
</feature>
<proteinExistence type="inferred from homology"/>
<dbReference type="SUPFAM" id="SSF103481">
    <property type="entry name" value="Multidrug resistance efflux transporter EmrE"/>
    <property type="match status" value="1"/>
</dbReference>
<keyword evidence="3" id="KW-1003">Cell membrane</keyword>
<keyword evidence="14" id="KW-1185">Reference proteome</keyword>
<dbReference type="Gene3D" id="1.10.3730.20">
    <property type="match status" value="1"/>
</dbReference>
<dbReference type="AlphaFoldDB" id="A0A7Z7QNJ0"/>
<evidence type="ECO:0000256" key="4">
    <source>
        <dbReference type="ARBA" id="ARBA00022692"/>
    </source>
</evidence>
<dbReference type="InterPro" id="IPR045324">
    <property type="entry name" value="Small_multidrug_res"/>
</dbReference>
<organism evidence="12">
    <name type="scientific">Staphylococcus schleiferi</name>
    <dbReference type="NCBI Taxonomy" id="1295"/>
    <lineage>
        <taxon>Bacteria</taxon>
        <taxon>Bacillati</taxon>
        <taxon>Bacillota</taxon>
        <taxon>Bacilli</taxon>
        <taxon>Bacillales</taxon>
        <taxon>Staphylococcaceae</taxon>
        <taxon>Staphylococcus</taxon>
    </lineage>
</organism>
<dbReference type="EMBL" id="LR962863">
    <property type="protein sequence ID" value="CAD7359011.1"/>
    <property type="molecule type" value="Genomic_DNA"/>
</dbReference>
<evidence type="ECO:0000256" key="3">
    <source>
        <dbReference type="ARBA" id="ARBA00022475"/>
    </source>
</evidence>
<dbReference type="GO" id="GO:0022857">
    <property type="term" value="F:transmembrane transporter activity"/>
    <property type="evidence" value="ECO:0007669"/>
    <property type="project" value="InterPro"/>
</dbReference>
<keyword evidence="5 9" id="KW-1133">Transmembrane helix</keyword>
<evidence type="ECO:0000256" key="6">
    <source>
        <dbReference type="ARBA" id="ARBA00023136"/>
    </source>
</evidence>
<dbReference type="FunFam" id="1.10.3730.20:FF:000001">
    <property type="entry name" value="Quaternary ammonium compound resistance transporter SugE"/>
    <property type="match status" value="1"/>
</dbReference>
<dbReference type="InterPro" id="IPR037185">
    <property type="entry name" value="EmrE-like"/>
</dbReference>
<evidence type="ECO:0000313" key="12">
    <source>
        <dbReference type="EMBL" id="SUM87367.1"/>
    </source>
</evidence>
<comment type="similarity">
    <text evidence="7 8">Belongs to the drug/metabolite transporter (DMT) superfamily. Small multidrug resistance (SMR) (TC 2.A.7.1) family.</text>
</comment>
<evidence type="ECO:0000256" key="7">
    <source>
        <dbReference type="ARBA" id="ARBA00038032"/>
    </source>
</evidence>
<reference evidence="10 13" key="3">
    <citation type="submission" date="2020-11" db="EMBL/GenBank/DDBJ databases">
        <authorList>
            <consortium name="Pathogen Informatics"/>
        </authorList>
    </citation>
    <scope>NUCLEOTIDE SEQUENCE [LARGE SCALE GENOMIC DNA]</scope>
    <source>
        <strain evidence="10 13">NCTC12218</strain>
    </source>
</reference>
<evidence type="ECO:0000256" key="5">
    <source>
        <dbReference type="ARBA" id="ARBA00022989"/>
    </source>
</evidence>
<reference evidence="11 14" key="1">
    <citation type="submission" date="2018-01" db="EMBL/GenBank/DDBJ databases">
        <title>Complete genome sequence of Staphylococcus Scheliferi isolated from human.</title>
        <authorList>
            <person name="Abouelkhair M.A."/>
            <person name="Bemis D.A."/>
            <person name="Kania S.A."/>
        </authorList>
    </citation>
    <scope>NUCLEOTIDE SEQUENCE [LARGE SCALE GENOMIC DNA]</scope>
    <source>
        <strain evidence="11 14">ATCC 43808</strain>
    </source>
</reference>
<dbReference type="PANTHER" id="PTHR30561:SF7">
    <property type="entry name" value="GUANIDINIUM EFFLUX SYSTEM SUBUNIT GDNC-RELATED"/>
    <property type="match status" value="1"/>
</dbReference>
<evidence type="ECO:0000313" key="11">
    <source>
        <dbReference type="EMBL" id="NHA34512.1"/>
    </source>
</evidence>
<sequence length="108" mass="11910">MQWAKVVIAGLMEVVWVIGLNHSHHFYQWILTIALIGLSFWMMVSASNHLPVGTVYAVFVGLGTMGTVTVGMLFFDETVSFVKILLIALLLTGVIGLKLTSDKENEQT</sequence>
<evidence type="ECO:0000313" key="14">
    <source>
        <dbReference type="Proteomes" id="UP000572988"/>
    </source>
</evidence>
<keyword evidence="6 9" id="KW-0472">Membrane</keyword>
<comment type="subcellular location">
    <subcellularLocation>
        <location evidence="1 8">Cell membrane</location>
        <topology evidence="1 8">Multi-pass membrane protein</topology>
    </subcellularLocation>
</comment>
<dbReference type="RefSeq" id="WP_126496250.1">
    <property type="nucleotide sequence ID" value="NZ_CALYEE010000021.1"/>
</dbReference>
<evidence type="ECO:0000313" key="10">
    <source>
        <dbReference type="EMBL" id="CAD7359011.1"/>
    </source>
</evidence>
<dbReference type="PANTHER" id="PTHR30561">
    <property type="entry name" value="SMR FAMILY PROTON-DEPENDENT DRUG EFFLUX TRANSPORTER SUGE"/>
    <property type="match status" value="1"/>
</dbReference>
<protein>
    <submittedName>
        <fullName evidence="11">QacE family quaternary ammonium compound efflux SMR transporter</fullName>
    </submittedName>
    <submittedName>
        <fullName evidence="12">SMR-type multidrug efflux transporter</fullName>
    </submittedName>
</protein>
<evidence type="ECO:0000256" key="2">
    <source>
        <dbReference type="ARBA" id="ARBA00022448"/>
    </source>
</evidence>
<feature type="transmembrane region" description="Helical" evidence="9">
    <location>
        <begin position="26"/>
        <end position="44"/>
    </location>
</feature>
<name>A0A7Z7QNJ0_STASC</name>
<dbReference type="Pfam" id="PF00893">
    <property type="entry name" value="Multi_Drug_Res"/>
    <property type="match status" value="1"/>
</dbReference>
<dbReference type="EMBL" id="POVK01000026">
    <property type="protein sequence ID" value="NHA34512.1"/>
    <property type="molecule type" value="Genomic_DNA"/>
</dbReference>
<keyword evidence="2" id="KW-0813">Transport</keyword>
<gene>
    <name evidence="12" type="primary">sugE</name>
    <name evidence="11" type="ORF">C1O36_08310</name>
    <name evidence="12" type="ORF">NCTC12218_00598</name>
</gene>
<dbReference type="InterPro" id="IPR000390">
    <property type="entry name" value="Small_drug/metabolite_transptr"/>
</dbReference>
<dbReference type="EMBL" id="UHEF01000001">
    <property type="protein sequence ID" value="SUM87367.1"/>
    <property type="molecule type" value="Genomic_DNA"/>
</dbReference>
<evidence type="ECO:0000256" key="1">
    <source>
        <dbReference type="ARBA" id="ARBA00004651"/>
    </source>
</evidence>
<accession>A0A7Z7QNJ0</accession>
<dbReference type="Proteomes" id="UP000264146">
    <property type="component" value="Chromosome"/>
</dbReference>